<dbReference type="InterPro" id="IPR051487">
    <property type="entry name" value="Ser/Thr_Proteases_Immune/Dev"/>
</dbReference>
<accession>A0AAD4QRY4</accession>
<name>A0AAD4QRY4_9BILA</name>
<dbReference type="PANTHER" id="PTHR24256">
    <property type="entry name" value="TRYPTASE-RELATED"/>
    <property type="match status" value="1"/>
</dbReference>
<keyword evidence="1" id="KW-1015">Disulfide bond</keyword>
<reference evidence="4" key="1">
    <citation type="submission" date="2022-01" db="EMBL/GenBank/DDBJ databases">
        <title>Genome Sequence Resource for Two Populations of Ditylenchus destructor, the Migratory Endoparasitic Phytonematode.</title>
        <authorList>
            <person name="Zhang H."/>
            <person name="Lin R."/>
            <person name="Xie B."/>
        </authorList>
    </citation>
    <scope>NUCLEOTIDE SEQUENCE</scope>
    <source>
        <strain evidence="4">BazhouSP</strain>
    </source>
</reference>
<dbReference type="GO" id="GO:0004252">
    <property type="term" value="F:serine-type endopeptidase activity"/>
    <property type="evidence" value="ECO:0007669"/>
    <property type="project" value="InterPro"/>
</dbReference>
<gene>
    <name evidence="4" type="ORF">DdX_20185</name>
</gene>
<dbReference type="Gene3D" id="2.40.10.10">
    <property type="entry name" value="Trypsin-like serine proteases"/>
    <property type="match status" value="1"/>
</dbReference>
<dbReference type="GO" id="GO:0006508">
    <property type="term" value="P:proteolysis"/>
    <property type="evidence" value="ECO:0007669"/>
    <property type="project" value="InterPro"/>
</dbReference>
<proteinExistence type="inferred from homology"/>
<sequence length="167" mass="18855">MFIQLIIAKSLQLAKRLKFSNLIQPICLAGSFQENGTDERETAVIAGWGWYDDSAHVSTTLREGLEHFINIDVCKKSVPLVDEKLHICGDGTYQHTMQHDSGCPIFVKSPFSDRRGNPRWMEVGVNDFNSHPDVFTRVSTQCEFIKNATKGEVQCIPMKPLTTNLKK</sequence>
<protein>
    <submittedName>
        <fullName evidence="4">Trypsin domain-containing protein</fullName>
    </submittedName>
</protein>
<evidence type="ECO:0000256" key="1">
    <source>
        <dbReference type="ARBA" id="ARBA00023157"/>
    </source>
</evidence>
<dbReference type="InterPro" id="IPR043504">
    <property type="entry name" value="Peptidase_S1_PA_chymotrypsin"/>
</dbReference>
<dbReference type="SUPFAM" id="SSF50494">
    <property type="entry name" value="Trypsin-like serine proteases"/>
    <property type="match status" value="1"/>
</dbReference>
<comment type="caution">
    <text evidence="4">The sequence shown here is derived from an EMBL/GenBank/DDBJ whole genome shotgun (WGS) entry which is preliminary data.</text>
</comment>
<comment type="similarity">
    <text evidence="2">Belongs to the peptidase S1 family. CLIP subfamily.</text>
</comment>
<keyword evidence="5" id="KW-1185">Reference proteome</keyword>
<dbReference type="Pfam" id="PF00089">
    <property type="entry name" value="Trypsin"/>
    <property type="match status" value="1"/>
</dbReference>
<dbReference type="InterPro" id="IPR009003">
    <property type="entry name" value="Peptidase_S1_PA"/>
</dbReference>
<organism evidence="4 5">
    <name type="scientific">Ditylenchus destructor</name>
    <dbReference type="NCBI Taxonomy" id="166010"/>
    <lineage>
        <taxon>Eukaryota</taxon>
        <taxon>Metazoa</taxon>
        <taxon>Ecdysozoa</taxon>
        <taxon>Nematoda</taxon>
        <taxon>Chromadorea</taxon>
        <taxon>Rhabditida</taxon>
        <taxon>Tylenchina</taxon>
        <taxon>Tylenchomorpha</taxon>
        <taxon>Sphaerularioidea</taxon>
        <taxon>Anguinidae</taxon>
        <taxon>Anguininae</taxon>
        <taxon>Ditylenchus</taxon>
    </lineage>
</organism>
<evidence type="ECO:0000256" key="2">
    <source>
        <dbReference type="ARBA" id="ARBA00024195"/>
    </source>
</evidence>
<feature type="domain" description="Peptidase S1" evidence="3">
    <location>
        <begin position="11"/>
        <end position="140"/>
    </location>
</feature>
<dbReference type="EMBL" id="JAKKPZ010000528">
    <property type="protein sequence ID" value="KAI1694293.1"/>
    <property type="molecule type" value="Genomic_DNA"/>
</dbReference>
<dbReference type="Proteomes" id="UP001201812">
    <property type="component" value="Unassembled WGS sequence"/>
</dbReference>
<dbReference type="AlphaFoldDB" id="A0AAD4QRY4"/>
<dbReference type="InterPro" id="IPR001254">
    <property type="entry name" value="Trypsin_dom"/>
</dbReference>
<evidence type="ECO:0000313" key="4">
    <source>
        <dbReference type="EMBL" id="KAI1694293.1"/>
    </source>
</evidence>
<evidence type="ECO:0000313" key="5">
    <source>
        <dbReference type="Proteomes" id="UP001201812"/>
    </source>
</evidence>
<evidence type="ECO:0000259" key="3">
    <source>
        <dbReference type="Pfam" id="PF00089"/>
    </source>
</evidence>